<name>A0ACD0P8C1_9BASI</name>
<sequence>MNKCVSGAKHRKLCASIASCQPDRWSKKALAAAAVAASFFHISDSIAIGAATRRMSYCQAGSEPHQQRPRWLSKG</sequence>
<protein>
    <submittedName>
        <fullName evidence="1">Uncharacterized protein</fullName>
    </submittedName>
</protein>
<proteinExistence type="predicted"/>
<keyword evidence="2" id="KW-1185">Reference proteome</keyword>
<dbReference type="EMBL" id="KZ819689">
    <property type="protein sequence ID" value="PWN54296.1"/>
    <property type="molecule type" value="Genomic_DNA"/>
</dbReference>
<organism evidence="1 2">
    <name type="scientific">Violaceomyces palustris</name>
    <dbReference type="NCBI Taxonomy" id="1673888"/>
    <lineage>
        <taxon>Eukaryota</taxon>
        <taxon>Fungi</taxon>
        <taxon>Dikarya</taxon>
        <taxon>Basidiomycota</taxon>
        <taxon>Ustilaginomycotina</taxon>
        <taxon>Ustilaginomycetes</taxon>
        <taxon>Violaceomycetales</taxon>
        <taxon>Violaceomycetaceae</taxon>
        <taxon>Violaceomyces</taxon>
    </lineage>
</organism>
<evidence type="ECO:0000313" key="1">
    <source>
        <dbReference type="EMBL" id="PWN54296.1"/>
    </source>
</evidence>
<dbReference type="Proteomes" id="UP000245626">
    <property type="component" value="Unassembled WGS sequence"/>
</dbReference>
<evidence type="ECO:0000313" key="2">
    <source>
        <dbReference type="Proteomes" id="UP000245626"/>
    </source>
</evidence>
<reference evidence="1 2" key="1">
    <citation type="journal article" date="2018" name="Mol. Biol. Evol.">
        <title>Broad Genomic Sampling Reveals a Smut Pathogenic Ancestry of the Fungal Clade Ustilaginomycotina.</title>
        <authorList>
            <person name="Kijpornyongpan T."/>
            <person name="Mondo S.J."/>
            <person name="Barry K."/>
            <person name="Sandor L."/>
            <person name="Lee J."/>
            <person name="Lipzen A."/>
            <person name="Pangilinan J."/>
            <person name="LaButti K."/>
            <person name="Hainaut M."/>
            <person name="Henrissat B."/>
            <person name="Grigoriev I.V."/>
            <person name="Spatafora J.W."/>
            <person name="Aime M.C."/>
        </authorList>
    </citation>
    <scope>NUCLEOTIDE SEQUENCE [LARGE SCALE GENOMIC DNA]</scope>
    <source>
        <strain evidence="1 2">SA 807</strain>
    </source>
</reference>
<gene>
    <name evidence="1" type="ORF">IE53DRAFT_383143</name>
</gene>
<accession>A0ACD0P8C1</accession>